<dbReference type="Proteomes" id="UP000671914">
    <property type="component" value="Chromosome"/>
</dbReference>
<keyword evidence="2" id="KW-0472">Membrane</keyword>
<organism evidence="3 4">
    <name type="scientific">Agromyces archimandritae</name>
    <dbReference type="NCBI Taxonomy" id="2781962"/>
    <lineage>
        <taxon>Bacteria</taxon>
        <taxon>Bacillati</taxon>
        <taxon>Actinomycetota</taxon>
        <taxon>Actinomycetes</taxon>
        <taxon>Micrococcales</taxon>
        <taxon>Microbacteriaceae</taxon>
        <taxon>Agromyces</taxon>
    </lineage>
</organism>
<evidence type="ECO:0000256" key="2">
    <source>
        <dbReference type="SAM" id="Phobius"/>
    </source>
</evidence>
<feature type="transmembrane region" description="Helical" evidence="2">
    <location>
        <begin position="305"/>
        <end position="323"/>
    </location>
</feature>
<feature type="compositionally biased region" description="Low complexity" evidence="1">
    <location>
        <begin position="118"/>
        <end position="131"/>
    </location>
</feature>
<feature type="compositionally biased region" description="Basic and acidic residues" evidence="1">
    <location>
        <begin position="106"/>
        <end position="117"/>
    </location>
</feature>
<gene>
    <name evidence="3" type="ORF">G127AT_04640</name>
</gene>
<feature type="compositionally biased region" description="Low complexity" evidence="1">
    <location>
        <begin position="141"/>
        <end position="197"/>
    </location>
</feature>
<reference evidence="3" key="1">
    <citation type="submission" date="2021-03" db="EMBL/GenBank/DDBJ databases">
        <title>Agromyces archimandritus sp. nov., isolated from the cockroach Archimandrita tessellata.</title>
        <authorList>
            <person name="Guzman J."/>
            <person name="Ortuzar M."/>
            <person name="Poehlein A."/>
            <person name="Daniel R."/>
            <person name="Trujillo M."/>
            <person name="Vilcinskas A."/>
        </authorList>
    </citation>
    <scope>NUCLEOTIDE SEQUENCE</scope>
    <source>
        <strain evidence="3">G127AT</strain>
    </source>
</reference>
<feature type="region of interest" description="Disordered" evidence="1">
    <location>
        <begin position="1"/>
        <end position="214"/>
    </location>
</feature>
<feature type="transmembrane region" description="Helical" evidence="2">
    <location>
        <begin position="330"/>
        <end position="352"/>
    </location>
</feature>
<dbReference type="EMBL" id="CP071696">
    <property type="protein sequence ID" value="QTX05509.1"/>
    <property type="molecule type" value="Genomic_DNA"/>
</dbReference>
<feature type="compositionally biased region" description="Low complexity" evidence="1">
    <location>
        <begin position="25"/>
        <end position="43"/>
    </location>
</feature>
<feature type="compositionally biased region" description="Acidic residues" evidence="1">
    <location>
        <begin position="44"/>
        <end position="54"/>
    </location>
</feature>
<feature type="transmembrane region" description="Helical" evidence="2">
    <location>
        <begin position="372"/>
        <end position="397"/>
    </location>
</feature>
<evidence type="ECO:0000256" key="1">
    <source>
        <dbReference type="SAM" id="MobiDB-lite"/>
    </source>
</evidence>
<proteinExistence type="predicted"/>
<evidence type="ECO:0000313" key="3">
    <source>
        <dbReference type="EMBL" id="QTX05509.1"/>
    </source>
</evidence>
<evidence type="ECO:0000313" key="4">
    <source>
        <dbReference type="Proteomes" id="UP000671914"/>
    </source>
</evidence>
<dbReference type="AlphaFoldDB" id="A0A975IPP7"/>
<keyword evidence="2" id="KW-0812">Transmembrane</keyword>
<name>A0A975IPP7_9MICO</name>
<accession>A0A975IPP7</accession>
<keyword evidence="2" id="KW-1133">Transmembrane helix</keyword>
<sequence>MSDTTRGTGPEGPEESGREPEPETESSPFAMPAAPAAQTPAPDAAEDDADEDDAAAGGAAAEDEVAAAEERPASESMIQSPPPAGGIAAGTLAAEPAEPAEPSEPPVRDVSAERAELDAAVARVAAGPEASLDAEADETADAGVDAAASEPAASEPAGEADPSATASPSDEPAAAAAATTTTAAAPAPVEDAPAPADADLDDPEPTQAEGLPGPVAAGAVRRATYIPAASSDEQGVPAEGRTALYVQAPDAPRPKGNRVFGILVAVIATVAFALLYALAGFLLFLGTNADGASELTLQFLSRPVYWIPIVAFLLFFVLLIAIVNRGPWWVYAVFGLVVGVLVYVSYVGAALLTVEAWTLTFEEAASFIASRWLDPFAILAGLLARELPLWFGGWIAAHGRTVEVRNREAFERYERELAAGPQPRG</sequence>
<protein>
    <submittedName>
        <fullName evidence="3">Uncharacterized protein</fullName>
    </submittedName>
</protein>
<dbReference type="KEGG" id="aarc:G127AT_04640"/>
<feature type="transmembrane region" description="Helical" evidence="2">
    <location>
        <begin position="259"/>
        <end position="285"/>
    </location>
</feature>
<keyword evidence="4" id="KW-1185">Reference proteome</keyword>
<dbReference type="RefSeq" id="WP_210900484.1">
    <property type="nucleotide sequence ID" value="NZ_CP071696.1"/>
</dbReference>